<sequence>MTTPLRRRLRFAGNSVWYLVVALVVAMALGAVAFQQALAMVERHPARVAAWLGERAGRPVAFDALHTEWTRRGPLLRLEGLRVGEGGGVSIGEAEILVAQYEGLLPGRSFTELRLRGLHLSLVREDDGRWQVRGLPGQDSGEDPFAVLEGLGELQVLGGGLEIHAPGLGIDASIPRIDLRMRVDGPRVRAATRAWMQDDATPVDAVVDVDRTRGDGRLHAALRDADLATWSDLARHGGVAIESGRGRAQAWATLRGHRIASVTADAELANVVLRGASLGEGREPPRQRVDGLSLLARVDVDGDDWQLVAPRLRIGPRASEQVLDGLEAAGGDRFALRARRIDAGPLIAAFALGEQLPAGLRAWLLAAAPTVVLHDIDVSREGAGRLQASARVEALRFDTVDDTPGLSGLGGVLRGDGDGFAFTPDPEARLRFDWPSGFGAAHVIRLRGDVAGWRDGDAGLRIETPSLRVEGEGYAADVRGGMRFGGGRGPAIDLVAGIDEAMVPVAKKFWVRHRMSDATEQWLDDALVSGRVRGGRAVVSGELEDWPFSALEGAQAKGVFDARGELVDMVVKFQPDWPAAERLNGIARFHNDGFTVDGAAELSGVPATGLHAALPHYSRARLAIRATTDGEGAKVLSLLRASPLHAGHGEALDNLSVEGRIAATFAMDLPLDDDPRTVPAISGEVQLHGATLAEQRWKLAFNEVRGAVRYDQHGFSADSLAAVREEHPASVSLRAGDQHVRDGAHAFEADIDAMLPASDLLAQAPELDWLAPHVRGSSRWTLGLAVLQSTRAGVAGQTRLQLRSNLVGTTLDLPQPLRKPAAEPLATTVQTTFPLEGGEVAVGFGQRLALRARERNGRTGVRVMLGTSTVTEAPPESGLVATGRTPALDAIDWATLATGGDGDGLALRGIDVTADRLQLLGSQFPRTRVLAAPEGDGVRVTFDGPALAGRVQLPDDRAAPVVARLQRMHWASAAPLADAASAPRATRVATDPEDEIDPAAIPPLRIEVDDLRFGALALGTASLHTQPTATGLQIDRLQARSDAQRIDASGSWSGRGAAARTQLSLAVDSADVGALVEGAGFGRRIHGGKGALRFDAQWPHSPAAFDIGTLEGNLTVALRDGRLAEVEPGAGRVLGLLSVAELPRRMMLDFRDFFSSGFAFNRIDGAVAFARGEARSDDMVIDGPAAELRIQGRSDLRAQTHDQRIDVLPKTGNLLPAVGAIAGGPVGAAVGAVANAVLRGPLGELNAKTYRVTGMWDDPKVEVRDHQPVPRASSSSPPASPEAR</sequence>
<dbReference type="RefSeq" id="WP_133321138.1">
    <property type="nucleotide sequence ID" value="NZ_SMTF01000003.1"/>
</dbReference>
<keyword evidence="2" id="KW-1133">Transmembrane helix</keyword>
<feature type="compositionally biased region" description="Basic and acidic residues" evidence="1">
    <location>
        <begin position="1258"/>
        <end position="1268"/>
    </location>
</feature>
<evidence type="ECO:0000313" key="4">
    <source>
        <dbReference type="EMBL" id="TDK26106.1"/>
    </source>
</evidence>
<keyword evidence="5" id="KW-1185">Reference proteome</keyword>
<gene>
    <name evidence="4" type="ORF">E2F46_05780</name>
</gene>
<comment type="caution">
    <text evidence="4">The sequence shown here is derived from an EMBL/GenBank/DDBJ whole genome shotgun (WGS) entry which is preliminary data.</text>
</comment>
<keyword evidence="2" id="KW-0812">Transmembrane</keyword>
<evidence type="ECO:0000313" key="5">
    <source>
        <dbReference type="Proteomes" id="UP000294796"/>
    </source>
</evidence>
<dbReference type="Pfam" id="PF13116">
    <property type="entry name" value="YhdP"/>
    <property type="match status" value="1"/>
</dbReference>
<dbReference type="Proteomes" id="UP000294796">
    <property type="component" value="Unassembled WGS sequence"/>
</dbReference>
<accession>A0A4R5TY21</accession>
<dbReference type="EMBL" id="SMTF01000003">
    <property type="protein sequence ID" value="TDK26106.1"/>
    <property type="molecule type" value="Genomic_DNA"/>
</dbReference>
<evidence type="ECO:0000259" key="3">
    <source>
        <dbReference type="Pfam" id="PF13116"/>
    </source>
</evidence>
<protein>
    <submittedName>
        <fullName evidence="4">TIGR02099 family protein</fullName>
    </submittedName>
</protein>
<dbReference type="InterPro" id="IPR011836">
    <property type="entry name" value="YhdP"/>
</dbReference>
<organism evidence="4 5">
    <name type="scientific">Luteimonas aestuarii</name>
    <dbReference type="NCBI Taxonomy" id="453837"/>
    <lineage>
        <taxon>Bacteria</taxon>
        <taxon>Pseudomonadati</taxon>
        <taxon>Pseudomonadota</taxon>
        <taxon>Gammaproteobacteria</taxon>
        <taxon>Lysobacterales</taxon>
        <taxon>Lysobacteraceae</taxon>
        <taxon>Luteimonas</taxon>
    </lineage>
</organism>
<evidence type="ECO:0000256" key="2">
    <source>
        <dbReference type="SAM" id="Phobius"/>
    </source>
</evidence>
<evidence type="ECO:0000256" key="1">
    <source>
        <dbReference type="SAM" id="MobiDB-lite"/>
    </source>
</evidence>
<proteinExistence type="predicted"/>
<keyword evidence="2" id="KW-0472">Membrane</keyword>
<dbReference type="PANTHER" id="PTHR38690">
    <property type="entry name" value="PROTEASE-RELATED"/>
    <property type="match status" value="1"/>
</dbReference>
<feature type="transmembrane region" description="Helical" evidence="2">
    <location>
        <begin position="16"/>
        <end position="34"/>
    </location>
</feature>
<dbReference type="PANTHER" id="PTHR38690:SF1">
    <property type="entry name" value="PROTEASE"/>
    <property type="match status" value="1"/>
</dbReference>
<feature type="region of interest" description="Disordered" evidence="1">
    <location>
        <begin position="1258"/>
        <end position="1284"/>
    </location>
</feature>
<dbReference type="NCBIfam" id="TIGR02099">
    <property type="entry name" value="YhdP family protein"/>
    <property type="match status" value="1"/>
</dbReference>
<dbReference type="InterPro" id="IPR025263">
    <property type="entry name" value="YhdP_central"/>
</dbReference>
<name>A0A4R5TY21_9GAMM</name>
<reference evidence="4 5" key="1">
    <citation type="submission" date="2019-03" db="EMBL/GenBank/DDBJ databases">
        <title>Luteimonas zhaokaii sp.nov., isolated from the rectal contents of Plateau pika in Yushu, Qinghai Province, China.</title>
        <authorList>
            <person name="Zhang G."/>
        </authorList>
    </citation>
    <scope>NUCLEOTIDE SEQUENCE [LARGE SCALE GENOMIC DNA]</scope>
    <source>
        <strain evidence="4 5">B9</strain>
    </source>
</reference>
<dbReference type="OrthoDB" id="9762238at2"/>
<feature type="domain" description="YhdP central" evidence="3">
    <location>
        <begin position="10"/>
        <end position="1261"/>
    </location>
</feature>